<accession>A0ABY3ZCY1</accession>
<dbReference type="SUPFAM" id="SSF51556">
    <property type="entry name" value="Metallo-dependent hydrolases"/>
    <property type="match status" value="1"/>
</dbReference>
<dbReference type="Pfam" id="PF01979">
    <property type="entry name" value="Amidohydro_1"/>
    <property type="match status" value="1"/>
</dbReference>
<dbReference type="InterPro" id="IPR006680">
    <property type="entry name" value="Amidohydro-rel"/>
</dbReference>
<dbReference type="Proteomes" id="UP000829494">
    <property type="component" value="Chromosome"/>
</dbReference>
<sequence>MVANGEQQHIQGQRIWAVRAARLFDGHALRAGRPLVLIEGSRIAGVDMTGAAPSADLRVVDLGDATLLPGLIDSHVHLAFDPDDRSKEAMADEDDHTTLTRMRHHAGQHLRAGVTTVRDLGDRRFLALSLRERYTAGSETGPEIVAAGPPNTRTRGHCWFLGGEADGVATVEAAVEERIARGVDVVKVMATGGVTTPGWGPHQSQYSLDELAAVTRTAHAHGRAVTAHAHGRQGMADAVAAGVDGLEHASFFTEDGVEPDWKTVAAVVEAGIFIGATEAWLPTGAMVAPHMAERVVQRAANFARMHREGARLVCCSDAGAGPRKPHGVLPYGIIHFGSLGLTHAEALASATSLAAQACGLAHRKGRVAAGYDADLIAVPGNPLQHLETLLDIRAVIRAGTIVSGRTASLP</sequence>
<evidence type="ECO:0000313" key="2">
    <source>
        <dbReference type="EMBL" id="UNZ08152.1"/>
    </source>
</evidence>
<dbReference type="Gene3D" id="2.30.40.10">
    <property type="entry name" value="Urease, subunit C, domain 1"/>
    <property type="match status" value="1"/>
</dbReference>
<keyword evidence="3" id="KW-1185">Reference proteome</keyword>
<dbReference type="PANTHER" id="PTHR43135:SF3">
    <property type="entry name" value="ALPHA-D-RIBOSE 1-METHYLPHOSPHONATE 5-TRIPHOSPHATE DIPHOSPHATASE"/>
    <property type="match status" value="1"/>
</dbReference>
<organism evidence="2 3">
    <name type="scientific">Streptomyces rimosus subsp. rimosus</name>
    <dbReference type="NCBI Taxonomy" id="132474"/>
    <lineage>
        <taxon>Bacteria</taxon>
        <taxon>Bacillati</taxon>
        <taxon>Actinomycetota</taxon>
        <taxon>Actinomycetes</taxon>
        <taxon>Kitasatosporales</taxon>
        <taxon>Streptomycetaceae</taxon>
        <taxon>Streptomyces</taxon>
    </lineage>
</organism>
<dbReference type="GeneID" id="66852700"/>
<reference evidence="2 3" key="1">
    <citation type="submission" date="2022-03" db="EMBL/GenBank/DDBJ databases">
        <title>Complete genome of Streptomyces rimosus ssp. rimosus R7 (=ATCC 10970).</title>
        <authorList>
            <person name="Beganovic S."/>
            <person name="Ruckert C."/>
            <person name="Busche T."/>
            <person name="Kalinowski J."/>
            <person name="Wittmann C."/>
        </authorList>
    </citation>
    <scope>NUCLEOTIDE SEQUENCE [LARGE SCALE GENOMIC DNA]</scope>
    <source>
        <strain evidence="2 3">R7</strain>
    </source>
</reference>
<dbReference type="InterPro" id="IPR051781">
    <property type="entry name" value="Metallo-dep_Hydrolase"/>
</dbReference>
<evidence type="ECO:0000313" key="3">
    <source>
        <dbReference type="Proteomes" id="UP000829494"/>
    </source>
</evidence>
<dbReference type="InterPro" id="IPR032466">
    <property type="entry name" value="Metal_Hydrolase"/>
</dbReference>
<dbReference type="EMBL" id="CP094298">
    <property type="protein sequence ID" value="UNZ08152.1"/>
    <property type="molecule type" value="Genomic_DNA"/>
</dbReference>
<gene>
    <name evidence="2" type="ORF">SRIMR7_38955</name>
</gene>
<protein>
    <submittedName>
        <fullName evidence="2">Imidazolonepropionase</fullName>
    </submittedName>
</protein>
<dbReference type="InterPro" id="IPR011059">
    <property type="entry name" value="Metal-dep_hydrolase_composite"/>
</dbReference>
<dbReference type="PANTHER" id="PTHR43135">
    <property type="entry name" value="ALPHA-D-RIBOSE 1-METHYLPHOSPHONATE 5-TRIPHOSPHATE DIPHOSPHATASE"/>
    <property type="match status" value="1"/>
</dbReference>
<evidence type="ECO:0000259" key="1">
    <source>
        <dbReference type="Pfam" id="PF01979"/>
    </source>
</evidence>
<dbReference type="Gene3D" id="3.20.20.140">
    <property type="entry name" value="Metal-dependent hydrolases"/>
    <property type="match status" value="1"/>
</dbReference>
<feature type="domain" description="Amidohydrolase-related" evidence="1">
    <location>
        <begin position="66"/>
        <end position="402"/>
    </location>
</feature>
<name>A0ABY3ZCY1_STRRM</name>
<proteinExistence type="predicted"/>
<dbReference type="SUPFAM" id="SSF51338">
    <property type="entry name" value="Composite domain of metallo-dependent hydrolases"/>
    <property type="match status" value="1"/>
</dbReference>
<dbReference type="RefSeq" id="WP_003979472.1">
    <property type="nucleotide sequence ID" value="NZ_CP043497.1"/>
</dbReference>